<dbReference type="InterPro" id="IPR001752">
    <property type="entry name" value="Kinesin_motor_dom"/>
</dbReference>
<keyword evidence="3 7" id="KW-0547">Nucleotide-binding</keyword>
<dbReference type="InterPro" id="IPR027417">
    <property type="entry name" value="P-loop_NTPase"/>
</dbReference>
<evidence type="ECO:0000256" key="6">
    <source>
        <dbReference type="ARBA" id="ARBA00023175"/>
    </source>
</evidence>
<dbReference type="InterPro" id="IPR027640">
    <property type="entry name" value="Kinesin-like_fam"/>
</dbReference>
<organism evidence="12 13">
    <name type="scientific">Gossypium laxum</name>
    <dbReference type="NCBI Taxonomy" id="34288"/>
    <lineage>
        <taxon>Eukaryota</taxon>
        <taxon>Viridiplantae</taxon>
        <taxon>Streptophyta</taxon>
        <taxon>Embryophyta</taxon>
        <taxon>Tracheophyta</taxon>
        <taxon>Spermatophyta</taxon>
        <taxon>Magnoliopsida</taxon>
        <taxon>eudicotyledons</taxon>
        <taxon>Gunneridae</taxon>
        <taxon>Pentapetalae</taxon>
        <taxon>rosids</taxon>
        <taxon>malvids</taxon>
        <taxon>Malvales</taxon>
        <taxon>Malvaceae</taxon>
        <taxon>Malvoideae</taxon>
        <taxon>Gossypium</taxon>
    </lineage>
</organism>
<dbReference type="EMBL" id="JABEZV010000002">
    <property type="protein sequence ID" value="MBA0705720.1"/>
    <property type="molecule type" value="Genomic_DNA"/>
</dbReference>
<dbReference type="Proteomes" id="UP000593574">
    <property type="component" value="Unassembled WGS sequence"/>
</dbReference>
<evidence type="ECO:0000256" key="3">
    <source>
        <dbReference type="ARBA" id="ARBA00022741"/>
    </source>
</evidence>
<keyword evidence="5 8" id="KW-0175">Coiled coil</keyword>
<evidence type="ECO:0000259" key="11">
    <source>
        <dbReference type="PROSITE" id="PS50067"/>
    </source>
</evidence>
<keyword evidence="4 7" id="KW-0067">ATP-binding</keyword>
<comment type="similarity">
    <text evidence="1">Belongs to the TRAFAC class myosin-kinesin ATPase superfamily. Kinesin family. KIN-14 subfamily.</text>
</comment>
<dbReference type="CDD" id="cd21203">
    <property type="entry name" value="CH_AtKIN14-like"/>
    <property type="match status" value="1"/>
</dbReference>
<dbReference type="InterPro" id="IPR036961">
    <property type="entry name" value="Kinesin_motor_dom_sf"/>
</dbReference>
<evidence type="ECO:0000313" key="12">
    <source>
        <dbReference type="EMBL" id="MBA0705720.1"/>
    </source>
</evidence>
<comment type="caution">
    <text evidence="12">The sequence shown here is derived from an EMBL/GenBank/DDBJ whole genome shotgun (WGS) entry which is preliminary data.</text>
</comment>
<keyword evidence="2" id="KW-0493">Microtubule</keyword>
<dbReference type="GO" id="GO:0007018">
    <property type="term" value="P:microtubule-based movement"/>
    <property type="evidence" value="ECO:0007669"/>
    <property type="project" value="InterPro"/>
</dbReference>
<feature type="region of interest" description="Disordered" evidence="9">
    <location>
        <begin position="679"/>
        <end position="795"/>
    </location>
</feature>
<feature type="coiled-coil region" evidence="8">
    <location>
        <begin position="642"/>
        <end position="676"/>
    </location>
</feature>
<dbReference type="Gene3D" id="1.10.418.10">
    <property type="entry name" value="Calponin-like domain"/>
    <property type="match status" value="1"/>
</dbReference>
<dbReference type="FunFam" id="1.10.418.10:FF:000067">
    <property type="entry name" value="kinesin-like protein KIN-14F"/>
    <property type="match status" value="1"/>
</dbReference>
<evidence type="ECO:0000313" key="13">
    <source>
        <dbReference type="Proteomes" id="UP000593574"/>
    </source>
</evidence>
<dbReference type="SUPFAM" id="SSF52540">
    <property type="entry name" value="P-loop containing nucleoside triphosphate hydrolases"/>
    <property type="match status" value="1"/>
</dbReference>
<dbReference type="InterPro" id="IPR036872">
    <property type="entry name" value="CH_dom_sf"/>
</dbReference>
<feature type="domain" description="Kinesin motor" evidence="11">
    <location>
        <begin position="369"/>
        <end position="601"/>
    </location>
</feature>
<dbReference type="GO" id="GO:0005524">
    <property type="term" value="F:ATP binding"/>
    <property type="evidence" value="ECO:0007669"/>
    <property type="project" value="UniProtKB-UniRule"/>
</dbReference>
<evidence type="ECO:0000256" key="7">
    <source>
        <dbReference type="PROSITE-ProRule" id="PRU00283"/>
    </source>
</evidence>
<evidence type="ECO:0000256" key="8">
    <source>
        <dbReference type="SAM" id="Coils"/>
    </source>
</evidence>
<dbReference type="PANTHER" id="PTHR47972">
    <property type="entry name" value="KINESIN-LIKE PROTEIN KLP-3"/>
    <property type="match status" value="1"/>
</dbReference>
<proteinExistence type="inferred from homology"/>
<feature type="domain" description="Calponin-homology (CH)" evidence="10">
    <location>
        <begin position="1"/>
        <end position="109"/>
    </location>
</feature>
<accession>A0A7J8Z2A4</accession>
<dbReference type="PROSITE" id="PS50021">
    <property type="entry name" value="CH"/>
    <property type="match status" value="1"/>
</dbReference>
<dbReference type="PANTHER" id="PTHR47972:SF28">
    <property type="entry name" value="KINESIN-LIKE PROTEIN KLP-3"/>
    <property type="match status" value="1"/>
</dbReference>
<dbReference type="PRINTS" id="PR00380">
    <property type="entry name" value="KINESINHEAVY"/>
</dbReference>
<evidence type="ECO:0000256" key="9">
    <source>
        <dbReference type="SAM" id="MobiDB-lite"/>
    </source>
</evidence>
<feature type="compositionally biased region" description="Low complexity" evidence="9">
    <location>
        <begin position="713"/>
        <end position="722"/>
    </location>
</feature>
<keyword evidence="13" id="KW-1185">Reference proteome</keyword>
<evidence type="ECO:0000256" key="5">
    <source>
        <dbReference type="ARBA" id="ARBA00023054"/>
    </source>
</evidence>
<evidence type="ECO:0000259" key="10">
    <source>
        <dbReference type="PROSITE" id="PS50021"/>
    </source>
</evidence>
<feature type="region of interest" description="Disordered" evidence="9">
    <location>
        <begin position="903"/>
        <end position="924"/>
    </location>
</feature>
<feature type="region of interest" description="Disordered" evidence="9">
    <location>
        <begin position="952"/>
        <end position="991"/>
    </location>
</feature>
<dbReference type="InterPro" id="IPR001715">
    <property type="entry name" value="CH_dom"/>
</dbReference>
<reference evidence="12 13" key="1">
    <citation type="journal article" date="2019" name="Genome Biol. Evol.">
        <title>Insights into the evolution of the New World diploid cottons (Gossypium, subgenus Houzingenia) based on genome sequencing.</title>
        <authorList>
            <person name="Grover C.E."/>
            <person name="Arick M.A. 2nd"/>
            <person name="Thrash A."/>
            <person name="Conover J.L."/>
            <person name="Sanders W.S."/>
            <person name="Peterson D.G."/>
            <person name="Frelichowski J.E."/>
            <person name="Scheffler J.A."/>
            <person name="Scheffler B.E."/>
            <person name="Wendel J.F."/>
        </authorList>
    </citation>
    <scope>NUCLEOTIDE SEQUENCE [LARGE SCALE GENOMIC DNA]</scope>
    <source>
        <strain evidence="12">4</strain>
        <tissue evidence="12">Leaf</tissue>
    </source>
</reference>
<dbReference type="AlphaFoldDB" id="A0A7J8Z2A4"/>
<dbReference type="FunFam" id="3.40.850.10:FF:000044">
    <property type="entry name" value="p-loop containing nucleoside triphosphate hydrolases superfamily protein"/>
    <property type="match status" value="1"/>
</dbReference>
<dbReference type="Pfam" id="PF00225">
    <property type="entry name" value="Kinesin"/>
    <property type="match status" value="1"/>
</dbReference>
<dbReference type="GO" id="GO:0005874">
    <property type="term" value="C:microtubule"/>
    <property type="evidence" value="ECO:0007669"/>
    <property type="project" value="UniProtKB-KW"/>
</dbReference>
<dbReference type="PROSITE" id="PS50067">
    <property type="entry name" value="KINESIN_MOTOR_2"/>
    <property type="match status" value="1"/>
</dbReference>
<dbReference type="Gene3D" id="3.40.850.10">
    <property type="entry name" value="Kinesin motor domain"/>
    <property type="match status" value="2"/>
</dbReference>
<name>A0A7J8Z2A4_9ROSI</name>
<evidence type="ECO:0008006" key="14">
    <source>
        <dbReference type="Google" id="ProtNLM"/>
    </source>
</evidence>
<evidence type="ECO:0000256" key="2">
    <source>
        <dbReference type="ARBA" id="ARBA00022701"/>
    </source>
</evidence>
<dbReference type="SUPFAM" id="SSF47576">
    <property type="entry name" value="Calponin-homology domain, CH-domain"/>
    <property type="match status" value="1"/>
</dbReference>
<protein>
    <recommendedName>
        <fullName evidence="14">Kinesin KP1</fullName>
    </recommendedName>
</protein>
<gene>
    <name evidence="12" type="ORF">Golax_017894</name>
</gene>
<evidence type="ECO:0000256" key="1">
    <source>
        <dbReference type="ARBA" id="ARBA00010899"/>
    </source>
</evidence>
<dbReference type="GO" id="GO:0008017">
    <property type="term" value="F:microtubule binding"/>
    <property type="evidence" value="ECO:0007669"/>
    <property type="project" value="InterPro"/>
</dbReference>
<evidence type="ECO:0000256" key="4">
    <source>
        <dbReference type="ARBA" id="ARBA00022840"/>
    </source>
</evidence>
<feature type="compositionally biased region" description="Basic and acidic residues" evidence="9">
    <location>
        <begin position="903"/>
        <end position="915"/>
    </location>
</feature>
<sequence length="991" mass="110053">MDQGASKSLPKEPSEEEFCLALRNGLILCNVLNKVNPGAIPKIVENPVIPVQSTEGPAQSAIQYFENMRNFLVAVKDMQLLTFEASDVEKGGSMNKVVDCILCLKGYYEWKKAGGIGVWRYGGTVKITALPKGSPPSLVGSESADDSLDGSESSQYEQLLEFLHLSNEVAIEESKTANALAFLFDRFGLWLLQAYLRESNEIEEFPLNAMVIDTLISKIVKDFSALLVSQGTQLGQFLKKILKTDFNSLSKSDFMEAISLYLGQRTSLASNDFFKFCICGGKREVIHQTVNHSTAYAQLIHLHQRELKEIKLDFQETKLGVKQIHSNWADQLRRLEHHIKGLEVASSSYHKVLEENRMLYNQVQDLKGTIRVYCRVRPFLQGQTNGQSTVDYIGENGNIMIVNPLKQGKDARKVFSFNKVFGQNVSQEQIYIDTQPLIRSVLDGFNVCIFAYGQTGSGKTYTMSGPDMTTEQTWGVNYRALRDLFQISKERSDFIRYEVGVQMIEIYNEQFTLTTSTLDIRNNSQLNGLNVPDASWVPVSSTQDVLEFMRIGQKNRAVGATALNERSSRSHSVLTIHVYGKELVSGSILKGCLHLVDLAGSGQAKTLMFVHISPEVNAIGETISTLKFAERVASIELGAARSNKETGEIQELKEEISNLKLALEKKEAEVEQLKVGNVRSMTESQRGRAVSPFQIPRHGTSSSIKPGDDNRSSEATSRSASSGKQRRSRFPSAFADKEMLPKMPSPAEERLASALKARSPSPPVRRSSSTDRGASNRSRTKVESVDNQPISRVPFPARVPVNKSFATTTVTPSSDATSSGIHSSFQETTKQENISDALYNLRKLSIKKVHSELEDEQFRQALNVRQGGIRKNKAESKAKIKHQLPATLEKTDVAMTLLSEMDGGEKMEQPPKSDFSEPETEQSLVGSPMYAALKMKKLGHNLSRGLVQPQAVVPLQGGKTDRSPREGSNTNLMPEFRRSRSTPRGKFLVLP</sequence>
<dbReference type="SMART" id="SM00129">
    <property type="entry name" value="KISc"/>
    <property type="match status" value="1"/>
</dbReference>
<dbReference type="Pfam" id="PF00307">
    <property type="entry name" value="CH"/>
    <property type="match status" value="1"/>
</dbReference>
<feature type="binding site" evidence="7">
    <location>
        <begin position="453"/>
        <end position="460"/>
    </location>
    <ligand>
        <name>ATP</name>
        <dbReference type="ChEBI" id="CHEBI:30616"/>
    </ligand>
</feature>
<dbReference type="GO" id="GO:0003777">
    <property type="term" value="F:microtubule motor activity"/>
    <property type="evidence" value="ECO:0007669"/>
    <property type="project" value="InterPro"/>
</dbReference>
<keyword evidence="6 7" id="KW-0505">Motor protein</keyword>